<dbReference type="AlphaFoldDB" id="A0A0C9XYK5"/>
<reference evidence="2" key="2">
    <citation type="submission" date="2015-01" db="EMBL/GenBank/DDBJ databases">
        <title>Evolutionary Origins and Diversification of the Mycorrhizal Mutualists.</title>
        <authorList>
            <consortium name="DOE Joint Genome Institute"/>
            <consortium name="Mycorrhizal Genomics Consortium"/>
            <person name="Kohler A."/>
            <person name="Kuo A."/>
            <person name="Nagy L.G."/>
            <person name="Floudas D."/>
            <person name="Copeland A."/>
            <person name="Barry K.W."/>
            <person name="Cichocki N."/>
            <person name="Veneault-Fourrey C."/>
            <person name="LaButti K."/>
            <person name="Lindquist E.A."/>
            <person name="Lipzen A."/>
            <person name="Lundell T."/>
            <person name="Morin E."/>
            <person name="Murat C."/>
            <person name="Riley R."/>
            <person name="Ohm R."/>
            <person name="Sun H."/>
            <person name="Tunlid A."/>
            <person name="Henrissat B."/>
            <person name="Grigoriev I.V."/>
            <person name="Hibbett D.S."/>
            <person name="Martin F."/>
        </authorList>
    </citation>
    <scope>NUCLEOTIDE SEQUENCE [LARGE SCALE GENOMIC DNA]</scope>
    <source>
        <strain evidence="2">LaAM-08-1</strain>
    </source>
</reference>
<accession>A0A0C9XYK5</accession>
<keyword evidence="2" id="KW-1185">Reference proteome</keyword>
<gene>
    <name evidence="1" type="ORF">K443DRAFT_674063</name>
</gene>
<name>A0A0C9XYK5_9AGAR</name>
<dbReference type="EMBL" id="KN838551">
    <property type="protein sequence ID" value="KIK06779.1"/>
    <property type="molecule type" value="Genomic_DNA"/>
</dbReference>
<evidence type="ECO:0000313" key="2">
    <source>
        <dbReference type="Proteomes" id="UP000054477"/>
    </source>
</evidence>
<dbReference type="Proteomes" id="UP000054477">
    <property type="component" value="Unassembled WGS sequence"/>
</dbReference>
<sequence>MIRLQTIPSYPWARSNRADWYGSSDRLTRDGHLGHNSRFVVPAKPKQVVKLSENNLVLKAQSLTKGAQGAKLASEQHVFPVNKNYTD</sequence>
<evidence type="ECO:0000313" key="1">
    <source>
        <dbReference type="EMBL" id="KIK06779.1"/>
    </source>
</evidence>
<proteinExistence type="predicted"/>
<dbReference type="HOGENOM" id="CLU_2483690_0_0_1"/>
<organism evidence="1 2">
    <name type="scientific">Laccaria amethystina LaAM-08-1</name>
    <dbReference type="NCBI Taxonomy" id="1095629"/>
    <lineage>
        <taxon>Eukaryota</taxon>
        <taxon>Fungi</taxon>
        <taxon>Dikarya</taxon>
        <taxon>Basidiomycota</taxon>
        <taxon>Agaricomycotina</taxon>
        <taxon>Agaricomycetes</taxon>
        <taxon>Agaricomycetidae</taxon>
        <taxon>Agaricales</taxon>
        <taxon>Agaricineae</taxon>
        <taxon>Hydnangiaceae</taxon>
        <taxon>Laccaria</taxon>
    </lineage>
</organism>
<reference evidence="1 2" key="1">
    <citation type="submission" date="2014-04" db="EMBL/GenBank/DDBJ databases">
        <authorList>
            <consortium name="DOE Joint Genome Institute"/>
            <person name="Kuo A."/>
            <person name="Kohler A."/>
            <person name="Nagy L.G."/>
            <person name="Floudas D."/>
            <person name="Copeland A."/>
            <person name="Barry K.W."/>
            <person name="Cichocki N."/>
            <person name="Veneault-Fourrey C."/>
            <person name="LaButti K."/>
            <person name="Lindquist E.A."/>
            <person name="Lipzen A."/>
            <person name="Lundell T."/>
            <person name="Morin E."/>
            <person name="Murat C."/>
            <person name="Sun H."/>
            <person name="Tunlid A."/>
            <person name="Henrissat B."/>
            <person name="Grigoriev I.V."/>
            <person name="Hibbett D.S."/>
            <person name="Martin F."/>
            <person name="Nordberg H.P."/>
            <person name="Cantor M.N."/>
            <person name="Hua S.X."/>
        </authorList>
    </citation>
    <scope>NUCLEOTIDE SEQUENCE [LARGE SCALE GENOMIC DNA]</scope>
    <source>
        <strain evidence="1 2">LaAM-08-1</strain>
    </source>
</reference>
<protein>
    <submittedName>
        <fullName evidence="1">Uncharacterized protein</fullName>
    </submittedName>
</protein>